<keyword evidence="2" id="KW-1185">Reference proteome</keyword>
<organism evidence="1 2">
    <name type="scientific">Trematosphaeria pertusa</name>
    <dbReference type="NCBI Taxonomy" id="390896"/>
    <lineage>
        <taxon>Eukaryota</taxon>
        <taxon>Fungi</taxon>
        <taxon>Dikarya</taxon>
        <taxon>Ascomycota</taxon>
        <taxon>Pezizomycotina</taxon>
        <taxon>Dothideomycetes</taxon>
        <taxon>Pleosporomycetidae</taxon>
        <taxon>Pleosporales</taxon>
        <taxon>Massarineae</taxon>
        <taxon>Trematosphaeriaceae</taxon>
        <taxon>Trematosphaeria</taxon>
    </lineage>
</organism>
<dbReference type="OrthoDB" id="2157530at2759"/>
<protein>
    <submittedName>
        <fullName evidence="1">Uncharacterized protein</fullName>
    </submittedName>
</protein>
<dbReference type="RefSeq" id="XP_033691345.1">
    <property type="nucleotide sequence ID" value="XM_033826377.1"/>
</dbReference>
<accession>A0A6A6J1R7</accession>
<gene>
    <name evidence="1" type="ORF">BU26DRAFT_499022</name>
</gene>
<dbReference type="Proteomes" id="UP000800094">
    <property type="component" value="Unassembled WGS sequence"/>
</dbReference>
<dbReference type="EMBL" id="ML987189">
    <property type="protein sequence ID" value="KAF2256341.1"/>
    <property type="molecule type" value="Genomic_DNA"/>
</dbReference>
<dbReference type="AlphaFoldDB" id="A0A6A6J1R7"/>
<evidence type="ECO:0000313" key="1">
    <source>
        <dbReference type="EMBL" id="KAF2256341.1"/>
    </source>
</evidence>
<proteinExistence type="predicted"/>
<reference evidence="1" key="1">
    <citation type="journal article" date="2020" name="Stud. Mycol.">
        <title>101 Dothideomycetes genomes: a test case for predicting lifestyles and emergence of pathogens.</title>
        <authorList>
            <person name="Haridas S."/>
            <person name="Albert R."/>
            <person name="Binder M."/>
            <person name="Bloem J."/>
            <person name="Labutti K."/>
            <person name="Salamov A."/>
            <person name="Andreopoulos B."/>
            <person name="Baker S."/>
            <person name="Barry K."/>
            <person name="Bills G."/>
            <person name="Bluhm B."/>
            <person name="Cannon C."/>
            <person name="Castanera R."/>
            <person name="Culley D."/>
            <person name="Daum C."/>
            <person name="Ezra D."/>
            <person name="Gonzalez J."/>
            <person name="Henrissat B."/>
            <person name="Kuo A."/>
            <person name="Liang C."/>
            <person name="Lipzen A."/>
            <person name="Lutzoni F."/>
            <person name="Magnuson J."/>
            <person name="Mondo S."/>
            <person name="Nolan M."/>
            <person name="Ohm R."/>
            <person name="Pangilinan J."/>
            <person name="Park H.-J."/>
            <person name="Ramirez L."/>
            <person name="Alfaro M."/>
            <person name="Sun H."/>
            <person name="Tritt A."/>
            <person name="Yoshinaga Y."/>
            <person name="Zwiers L.-H."/>
            <person name="Turgeon B."/>
            <person name="Goodwin S."/>
            <person name="Spatafora J."/>
            <person name="Crous P."/>
            <person name="Grigoriev I."/>
        </authorList>
    </citation>
    <scope>NUCLEOTIDE SEQUENCE</scope>
    <source>
        <strain evidence="1">CBS 122368</strain>
    </source>
</reference>
<sequence>MADSDPWRNDYGVKMALALFKTSRDPATLLWELHQSGCSVKKDRIAALYGLLPRAAQLSLDYRQPYHSIYMRHAAALVNDSLSQHSLILHPLHFGALRMPVETRFPSWIPDWSQERRERRHLLLSPEAPNPGIEALGVSGGAEAYQRWRCLAGYPEKPGRVRECFPGELNIWKRWLKTRPLESPFATNERLVWNTRRSIAPCTFLYGGRIIPTITC</sequence>
<name>A0A6A6J1R7_9PLEO</name>
<evidence type="ECO:0000313" key="2">
    <source>
        <dbReference type="Proteomes" id="UP000800094"/>
    </source>
</evidence>
<dbReference type="GeneID" id="54579707"/>